<dbReference type="EMBL" id="JAPMIV010000052">
    <property type="protein sequence ID" value="MDV6376228.1"/>
    <property type="molecule type" value="Genomic_DNA"/>
</dbReference>
<sequence>MALSGTATRPKPVKRLDVGLILDQLDSEWATLKQDSEELHGEEAGLLAYFHTVLRCMLPLVGDPYAATFPDAYAATERLPKLCAYLVTLKDTEGQPLKEARERNVAALRACWPAYQELSNPEGRFPATHTQPPDVLPFTWAAIESGWVGEDDDLNRTKMLPTFATQASADFHLAALAVLFLNRQLRYYLTDLQPHRTGDGRDEV</sequence>
<evidence type="ECO:0000313" key="1">
    <source>
        <dbReference type="EMBL" id="MDV6376228.1"/>
    </source>
</evidence>
<name>A0ABU4DV21_9DEIO</name>
<reference evidence="1 2" key="1">
    <citation type="submission" date="2022-11" db="EMBL/GenBank/DDBJ databases">
        <title>Deinococcus ZS9-10, Low Temperature and Draught-tolerating, UV-resistant Bacteria from Continental Antarctica.</title>
        <authorList>
            <person name="Cheng L."/>
        </authorList>
    </citation>
    <scope>NUCLEOTIDE SEQUENCE [LARGE SCALE GENOMIC DNA]</scope>
    <source>
        <strain evidence="1 2">ZS9-10</strain>
    </source>
</reference>
<evidence type="ECO:0000313" key="2">
    <source>
        <dbReference type="Proteomes" id="UP001276150"/>
    </source>
</evidence>
<protein>
    <submittedName>
        <fullName evidence="1">Uncharacterized protein</fullName>
    </submittedName>
</protein>
<dbReference type="Proteomes" id="UP001276150">
    <property type="component" value="Unassembled WGS sequence"/>
</dbReference>
<proteinExistence type="predicted"/>
<keyword evidence="2" id="KW-1185">Reference proteome</keyword>
<dbReference type="RefSeq" id="WP_317641581.1">
    <property type="nucleotide sequence ID" value="NZ_JAPMIV010000052.1"/>
</dbReference>
<comment type="caution">
    <text evidence="1">The sequence shown here is derived from an EMBL/GenBank/DDBJ whole genome shotgun (WGS) entry which is preliminary data.</text>
</comment>
<gene>
    <name evidence="1" type="ORF">ORD21_16660</name>
</gene>
<organism evidence="1 2">
    <name type="scientific">Deinococcus arenicola</name>
    <dbReference type="NCBI Taxonomy" id="2994950"/>
    <lineage>
        <taxon>Bacteria</taxon>
        <taxon>Thermotogati</taxon>
        <taxon>Deinococcota</taxon>
        <taxon>Deinococci</taxon>
        <taxon>Deinococcales</taxon>
        <taxon>Deinococcaceae</taxon>
        <taxon>Deinococcus</taxon>
    </lineage>
</organism>
<accession>A0ABU4DV21</accession>